<evidence type="ECO:0000313" key="1">
    <source>
        <dbReference type="Proteomes" id="UP000504637"/>
    </source>
</evidence>
<dbReference type="Proteomes" id="UP000504637">
    <property type="component" value="Unplaced"/>
</dbReference>
<organism evidence="2">
    <name type="scientific">Dissoconium aciculare CBS 342.82</name>
    <dbReference type="NCBI Taxonomy" id="1314786"/>
    <lineage>
        <taxon>Eukaryota</taxon>
        <taxon>Fungi</taxon>
        <taxon>Dikarya</taxon>
        <taxon>Ascomycota</taxon>
        <taxon>Pezizomycotina</taxon>
        <taxon>Dothideomycetes</taxon>
        <taxon>Dothideomycetidae</taxon>
        <taxon>Mycosphaerellales</taxon>
        <taxon>Dissoconiaceae</taxon>
        <taxon>Dissoconium</taxon>
    </lineage>
</organism>
<protein>
    <submittedName>
        <fullName evidence="2">Uncharacterized protein</fullName>
    </submittedName>
</protein>
<reference evidence="2" key="3">
    <citation type="submission" date="2025-08" db="UniProtKB">
        <authorList>
            <consortium name="RefSeq"/>
        </authorList>
    </citation>
    <scope>IDENTIFICATION</scope>
    <source>
        <strain evidence="2">CBS 342.82</strain>
    </source>
</reference>
<proteinExistence type="predicted"/>
<dbReference type="AlphaFoldDB" id="A0A6J3LXL2"/>
<keyword evidence="1" id="KW-1185">Reference proteome</keyword>
<accession>A0A6J3LXL2</accession>
<dbReference type="GeneID" id="54366605"/>
<reference evidence="2" key="1">
    <citation type="submission" date="2020-01" db="EMBL/GenBank/DDBJ databases">
        <authorList>
            <consortium name="DOE Joint Genome Institute"/>
            <person name="Haridas S."/>
            <person name="Albert R."/>
            <person name="Binder M."/>
            <person name="Bloem J."/>
            <person name="Labutti K."/>
            <person name="Salamov A."/>
            <person name="Andreopoulos B."/>
            <person name="Baker S.E."/>
            <person name="Barry K."/>
            <person name="Bills G."/>
            <person name="Bluhm B.H."/>
            <person name="Cannon C."/>
            <person name="Castanera R."/>
            <person name="Culley D.E."/>
            <person name="Daum C."/>
            <person name="Ezra D."/>
            <person name="Gonzalez J.B."/>
            <person name="Henrissat B."/>
            <person name="Kuo A."/>
            <person name="Liang C."/>
            <person name="Lipzen A."/>
            <person name="Lutzoni F."/>
            <person name="Magnuson J."/>
            <person name="Mondo S."/>
            <person name="Nolan M."/>
            <person name="Ohm R."/>
            <person name="Pangilinan J."/>
            <person name="Park H.-J."/>
            <person name="Ramirez L."/>
            <person name="Alfaro M."/>
            <person name="Sun H."/>
            <person name="Tritt A."/>
            <person name="Yoshinaga Y."/>
            <person name="Zwiers L.-H."/>
            <person name="Turgeon B.G."/>
            <person name="Goodwin S.B."/>
            <person name="Spatafora J.W."/>
            <person name="Crous P.W."/>
            <person name="Grigoriev I.V."/>
        </authorList>
    </citation>
    <scope>NUCLEOTIDE SEQUENCE</scope>
    <source>
        <strain evidence="2">CBS 342.82</strain>
    </source>
</reference>
<name>A0A6J3LXL2_9PEZI</name>
<sequence>MMVDRNTSCMGYGTVNVGGMPRMLMPVSLLAVSASNPSARGGGSQGREQPIRKGANLAKREWGRRVRHTQPDASVGSAARLRWAPRACSLRPLLHALGGPHFWGHDHDPFRWLEPRSSREAADYGRPWGVVCGTAVLTSGSSTACLVRLRARGGGNWEEGRGLGREFAPVMH</sequence>
<evidence type="ECO:0000313" key="2">
    <source>
        <dbReference type="RefSeq" id="XP_033456413.1"/>
    </source>
</evidence>
<dbReference type="RefSeq" id="XP_033456413.1">
    <property type="nucleotide sequence ID" value="XM_033608805.1"/>
</dbReference>
<reference evidence="2" key="2">
    <citation type="submission" date="2020-04" db="EMBL/GenBank/DDBJ databases">
        <authorList>
            <consortium name="NCBI Genome Project"/>
        </authorList>
    </citation>
    <scope>NUCLEOTIDE SEQUENCE</scope>
    <source>
        <strain evidence="2">CBS 342.82</strain>
    </source>
</reference>
<gene>
    <name evidence="2" type="ORF">K489DRAFT_64999</name>
</gene>